<dbReference type="Gramene" id="evm.model.02.229">
    <property type="protein sequence ID" value="cds.evm.model.02.229"/>
    <property type="gene ID" value="evm.TU.02.229"/>
</dbReference>
<dbReference type="SUPFAM" id="SSF54534">
    <property type="entry name" value="FKBP-like"/>
    <property type="match status" value="1"/>
</dbReference>
<dbReference type="InterPro" id="IPR001179">
    <property type="entry name" value="PPIase_FKBP_dom"/>
</dbReference>
<evidence type="ECO:0000256" key="6">
    <source>
        <dbReference type="SAM" id="MobiDB-lite"/>
    </source>
</evidence>
<proteinExistence type="predicted"/>
<dbReference type="EnsemblPlants" id="evm.model.02.229">
    <property type="protein sequence ID" value="cds.evm.model.02.229"/>
    <property type="gene ID" value="evm.TU.02.229"/>
</dbReference>
<dbReference type="EC" id="5.2.1.8" evidence="2 5"/>
<dbReference type="OMA" id="NCSIDVE"/>
<dbReference type="Pfam" id="PF10604">
    <property type="entry name" value="Polyketide_cyc2"/>
    <property type="match status" value="1"/>
</dbReference>
<dbReference type="InterPro" id="IPR041232">
    <property type="entry name" value="NPL"/>
</dbReference>
<feature type="region of interest" description="Disordered" evidence="6">
    <location>
        <begin position="364"/>
        <end position="576"/>
    </location>
</feature>
<dbReference type="FunFam" id="3.30.530.20:FF:000064">
    <property type="entry name" value="Lachrymatory-factor synthase"/>
    <property type="match status" value="1"/>
</dbReference>
<protein>
    <recommendedName>
        <fullName evidence="2 5">peptidylprolyl isomerase</fullName>
        <ecNumber evidence="2 5">5.2.1.8</ecNumber>
    </recommendedName>
</protein>
<reference evidence="8" key="2">
    <citation type="submission" date="2021-03" db="UniProtKB">
        <authorList>
            <consortium name="EnsemblPlants"/>
        </authorList>
    </citation>
    <scope>IDENTIFICATION</scope>
</reference>
<evidence type="ECO:0000256" key="4">
    <source>
        <dbReference type="ARBA" id="ARBA00023235"/>
    </source>
</evidence>
<evidence type="ECO:0000256" key="1">
    <source>
        <dbReference type="ARBA" id="ARBA00000971"/>
    </source>
</evidence>
<dbReference type="PANTHER" id="PTHR43811:SF19">
    <property type="entry name" value="39 KDA FK506-BINDING NUCLEAR PROTEIN"/>
    <property type="match status" value="1"/>
</dbReference>
<dbReference type="FunFam" id="3.10.50.40:FF:000006">
    <property type="entry name" value="Peptidyl-prolyl cis-trans isomerase"/>
    <property type="match status" value="1"/>
</dbReference>
<dbReference type="Gene3D" id="3.30.530.20">
    <property type="match status" value="1"/>
</dbReference>
<keyword evidence="3 5" id="KW-0697">Rotamase</keyword>
<dbReference type="PANTHER" id="PTHR43811">
    <property type="entry name" value="FKBP-TYPE PEPTIDYL-PROLYL CIS-TRANS ISOMERASE FKPA"/>
    <property type="match status" value="1"/>
</dbReference>
<organism evidence="8 9">
    <name type="scientific">Cannabis sativa</name>
    <name type="common">Hemp</name>
    <name type="synonym">Marijuana</name>
    <dbReference type="NCBI Taxonomy" id="3483"/>
    <lineage>
        <taxon>Eukaryota</taxon>
        <taxon>Viridiplantae</taxon>
        <taxon>Streptophyta</taxon>
        <taxon>Embryophyta</taxon>
        <taxon>Tracheophyta</taxon>
        <taxon>Spermatophyta</taxon>
        <taxon>Magnoliopsida</taxon>
        <taxon>eudicotyledons</taxon>
        <taxon>Gunneridae</taxon>
        <taxon>Pentapetalae</taxon>
        <taxon>rosids</taxon>
        <taxon>fabids</taxon>
        <taxon>Rosales</taxon>
        <taxon>Cannabaceae</taxon>
        <taxon>Cannabis</taxon>
    </lineage>
</organism>
<dbReference type="AlphaFoldDB" id="A0A803NX48"/>
<evidence type="ECO:0000256" key="3">
    <source>
        <dbReference type="ARBA" id="ARBA00023110"/>
    </source>
</evidence>
<dbReference type="SUPFAM" id="SSF55961">
    <property type="entry name" value="Bet v1-like"/>
    <property type="match status" value="1"/>
</dbReference>
<evidence type="ECO:0000259" key="7">
    <source>
        <dbReference type="PROSITE" id="PS50059"/>
    </source>
</evidence>
<sequence length="691" mass="76608">MIRNATVEQIWPLLADFFNFNKWFPTLATCQGIHGTNGEVGCIRYCSGFSIPSNNVDDQISSTPISWSKERLIAIDHDQHSLSYEILESNIGFQSYVSTFRIYAGGSECRDCVIEWSFTVDPVEGLAFDDLVRKYDVGLQRMAQRMEASFENFQPPHLMTHISSFGRDGSRSRSLGRVDSYLDNRLGDSHISDGIDLRPSSATSIDVWFSEFCTKVEMIYIYVDGAPFEADNAFGTSFIARDCHGVLIEAFSTYSFSGSQLVVAEMVGIEVKPGKPYPYHSDNVPGRLHVTQATLGLGSTAERSIVQCAIGHRSPIFLCSLLPNKNESCSLNLEFEEEELVAFSVIGPRSVHLSGYFEADEGDTIRDDYESDSFGEDIADSETESSDFDNSDDGDEFIDDDLDMFPDSPVPNSGVVIEEIEDDEKPTSKTGQSKPQKKNQSKGSEDSKNSQHQAIVKKDSVPVLESEDEDGFPVSNKHGSNSNVQKPELEENSDEKEHVELKSSNVSQVLTKMDDQEKLAKEKSLENEESKKKRKKNKKKSQDNEGETNVDQTVSAKEGQKVSTLESDKQTKAKSSKVRTFANGLVVEELSMGKPDGKKAAPGKQVSVHYIGKLKKNGKQFDANVGRAPFKFRLGLGQVIKGWDVGLEGMRVGDKRRLTIPPEMGYGRKGAGSAIPPNSWLVFDVELNDVR</sequence>
<dbReference type="InterPro" id="IPR046357">
    <property type="entry name" value="PPIase_dom_sf"/>
</dbReference>
<evidence type="ECO:0000313" key="8">
    <source>
        <dbReference type="EnsemblPlants" id="cds.evm.model.02.229"/>
    </source>
</evidence>
<dbReference type="InterPro" id="IPR019587">
    <property type="entry name" value="Polyketide_cyclase/dehydratase"/>
</dbReference>
<dbReference type="Pfam" id="PF00254">
    <property type="entry name" value="FKBP_C"/>
    <property type="match status" value="1"/>
</dbReference>
<feature type="compositionally biased region" description="Basic and acidic residues" evidence="6">
    <location>
        <begin position="512"/>
        <end position="531"/>
    </location>
</feature>
<dbReference type="Proteomes" id="UP000596661">
    <property type="component" value="Chromosome 2"/>
</dbReference>
<evidence type="ECO:0000256" key="2">
    <source>
        <dbReference type="ARBA" id="ARBA00013194"/>
    </source>
</evidence>
<dbReference type="EMBL" id="UZAU01000092">
    <property type="status" value="NOT_ANNOTATED_CDS"/>
    <property type="molecule type" value="Genomic_DNA"/>
</dbReference>
<dbReference type="Gene3D" id="3.10.50.40">
    <property type="match status" value="1"/>
</dbReference>
<dbReference type="GO" id="GO:0003755">
    <property type="term" value="F:peptidyl-prolyl cis-trans isomerase activity"/>
    <property type="evidence" value="ECO:0007669"/>
    <property type="project" value="UniProtKB-KW"/>
</dbReference>
<dbReference type="Gene3D" id="2.60.120.340">
    <property type="entry name" value="Nucleoplasmin core domain"/>
    <property type="match status" value="1"/>
</dbReference>
<dbReference type="CDD" id="cd07821">
    <property type="entry name" value="PYR_PYL_RCAR_like"/>
    <property type="match status" value="1"/>
</dbReference>
<dbReference type="PROSITE" id="PS50059">
    <property type="entry name" value="FKBP_PPIASE"/>
    <property type="match status" value="1"/>
</dbReference>
<dbReference type="GO" id="GO:0004864">
    <property type="term" value="F:protein phosphatase inhibitor activity"/>
    <property type="evidence" value="ECO:0007669"/>
    <property type="project" value="UniProtKB-ARBA"/>
</dbReference>
<evidence type="ECO:0000256" key="5">
    <source>
        <dbReference type="PROSITE-ProRule" id="PRU00277"/>
    </source>
</evidence>
<keyword evidence="4 5" id="KW-0413">Isomerase</keyword>
<name>A0A803NX48_CANSA</name>
<feature type="domain" description="PPIase FKBP-type" evidence="7">
    <location>
        <begin position="603"/>
        <end position="691"/>
    </location>
</feature>
<comment type="catalytic activity">
    <reaction evidence="1 5">
        <text>[protein]-peptidylproline (omega=180) = [protein]-peptidylproline (omega=0)</text>
        <dbReference type="Rhea" id="RHEA:16237"/>
        <dbReference type="Rhea" id="RHEA-COMP:10747"/>
        <dbReference type="Rhea" id="RHEA-COMP:10748"/>
        <dbReference type="ChEBI" id="CHEBI:83833"/>
        <dbReference type="ChEBI" id="CHEBI:83834"/>
        <dbReference type="EC" id="5.2.1.8"/>
    </reaction>
</comment>
<feature type="compositionally biased region" description="Polar residues" evidence="6">
    <location>
        <begin position="547"/>
        <end position="565"/>
    </location>
</feature>
<keyword evidence="9" id="KW-1185">Reference proteome</keyword>
<evidence type="ECO:0000313" key="9">
    <source>
        <dbReference type="Proteomes" id="UP000596661"/>
    </source>
</evidence>
<accession>A0A803NX48</accession>
<feature type="compositionally biased region" description="Acidic residues" evidence="6">
    <location>
        <begin position="369"/>
        <end position="404"/>
    </location>
</feature>
<reference evidence="8" key="1">
    <citation type="submission" date="2018-11" db="EMBL/GenBank/DDBJ databases">
        <authorList>
            <person name="Grassa J C."/>
        </authorList>
    </citation>
    <scope>NUCLEOTIDE SEQUENCE [LARGE SCALE GENOMIC DNA]</scope>
</reference>
<dbReference type="Pfam" id="PF17800">
    <property type="entry name" value="NPL"/>
    <property type="match status" value="1"/>
</dbReference>
<dbReference type="InterPro" id="IPR023393">
    <property type="entry name" value="START-like_dom_sf"/>
</dbReference>